<protein>
    <submittedName>
        <fullName evidence="1">Uncharacterized protein</fullName>
    </submittedName>
</protein>
<reference evidence="1" key="2">
    <citation type="submission" date="2023-01" db="EMBL/GenBank/DDBJ databases">
        <authorList>
            <person name="Petersen C."/>
        </authorList>
    </citation>
    <scope>NUCLEOTIDE SEQUENCE</scope>
    <source>
        <strain evidence="1">IBT 17514</strain>
    </source>
</reference>
<evidence type="ECO:0000313" key="2">
    <source>
        <dbReference type="Proteomes" id="UP001215712"/>
    </source>
</evidence>
<accession>A0AAD6HHN2</accession>
<dbReference type="AlphaFoldDB" id="A0AAD6HHN2"/>
<organism evidence="1 2">
    <name type="scientific">Penicillium malachiteum</name>
    <dbReference type="NCBI Taxonomy" id="1324776"/>
    <lineage>
        <taxon>Eukaryota</taxon>
        <taxon>Fungi</taxon>
        <taxon>Dikarya</taxon>
        <taxon>Ascomycota</taxon>
        <taxon>Pezizomycotina</taxon>
        <taxon>Eurotiomycetes</taxon>
        <taxon>Eurotiomycetidae</taxon>
        <taxon>Eurotiales</taxon>
        <taxon>Aspergillaceae</taxon>
        <taxon>Penicillium</taxon>
    </lineage>
</organism>
<reference evidence="1" key="1">
    <citation type="journal article" date="2023" name="IMA Fungus">
        <title>Comparative genomic study of the Penicillium genus elucidates a diverse pangenome and 15 lateral gene transfer events.</title>
        <authorList>
            <person name="Petersen C."/>
            <person name="Sorensen T."/>
            <person name="Nielsen M.R."/>
            <person name="Sondergaard T.E."/>
            <person name="Sorensen J.L."/>
            <person name="Fitzpatrick D.A."/>
            <person name="Frisvad J.C."/>
            <person name="Nielsen K.L."/>
        </authorList>
    </citation>
    <scope>NUCLEOTIDE SEQUENCE</scope>
    <source>
        <strain evidence="1">IBT 17514</strain>
    </source>
</reference>
<name>A0AAD6HHN2_9EURO</name>
<gene>
    <name evidence="1" type="ORF">N7493_008433</name>
</gene>
<evidence type="ECO:0000313" key="1">
    <source>
        <dbReference type="EMBL" id="KAJ5716522.1"/>
    </source>
</evidence>
<comment type="caution">
    <text evidence="1">The sequence shown here is derived from an EMBL/GenBank/DDBJ whole genome shotgun (WGS) entry which is preliminary data.</text>
</comment>
<proteinExistence type="predicted"/>
<sequence length="79" mass="8761">MHLRMPLKQIIVDAGRVTMSVSRNATENIEVNTVEIGATRTTVGVIELIKPQAQFSTTCRPVIKSWPMSGGFKFEVQNT</sequence>
<dbReference type="EMBL" id="JAQJAN010000012">
    <property type="protein sequence ID" value="KAJ5716522.1"/>
    <property type="molecule type" value="Genomic_DNA"/>
</dbReference>
<keyword evidence="2" id="KW-1185">Reference proteome</keyword>
<dbReference type="Proteomes" id="UP001215712">
    <property type="component" value="Unassembled WGS sequence"/>
</dbReference>